<dbReference type="GO" id="GO:0008233">
    <property type="term" value="F:peptidase activity"/>
    <property type="evidence" value="ECO:0007669"/>
    <property type="project" value="UniProtKB-KW"/>
</dbReference>
<dbReference type="SUPFAM" id="SSF50494">
    <property type="entry name" value="Trypsin-like serine proteases"/>
    <property type="match status" value="1"/>
</dbReference>
<reference evidence="6 7" key="1">
    <citation type="journal article" date="2015" name="Nature">
        <title>rRNA introns, odd ribosomes, and small enigmatic genomes across a large radiation of phyla.</title>
        <authorList>
            <person name="Brown C.T."/>
            <person name="Hug L.A."/>
            <person name="Thomas B.C."/>
            <person name="Sharon I."/>
            <person name="Castelle C.J."/>
            <person name="Singh A."/>
            <person name="Wilkins M.J."/>
            <person name="Williams K.H."/>
            <person name="Banfield J.F."/>
        </authorList>
    </citation>
    <scope>NUCLEOTIDE SEQUENCE [LARGE SCALE GENOMIC DNA]</scope>
</reference>
<accession>A0A0G0DXF0</accession>
<comment type="caution">
    <text evidence="6">The sequence shown here is derived from an EMBL/GenBank/DDBJ whole genome shotgun (WGS) entry which is preliminary data.</text>
</comment>
<feature type="signal peptide" evidence="5">
    <location>
        <begin position="1"/>
        <end position="21"/>
    </location>
</feature>
<keyword evidence="2" id="KW-0645">Protease</keyword>
<dbReference type="Proteomes" id="UP000034606">
    <property type="component" value="Unassembled WGS sequence"/>
</dbReference>
<evidence type="ECO:0000256" key="3">
    <source>
        <dbReference type="ARBA" id="ARBA00022801"/>
    </source>
</evidence>
<dbReference type="EMBL" id="LBRM01000011">
    <property type="protein sequence ID" value="KKP97883.1"/>
    <property type="molecule type" value="Genomic_DNA"/>
</dbReference>
<evidence type="ECO:0000256" key="1">
    <source>
        <dbReference type="ARBA" id="ARBA00010541"/>
    </source>
</evidence>
<dbReference type="InterPro" id="IPR043504">
    <property type="entry name" value="Peptidase_S1_PA_chymotrypsin"/>
</dbReference>
<feature type="region of interest" description="Disordered" evidence="4">
    <location>
        <begin position="59"/>
        <end position="84"/>
    </location>
</feature>
<keyword evidence="3" id="KW-0378">Hydrolase</keyword>
<gene>
    <name evidence="6" type="ORF">US05_C0011G0080</name>
</gene>
<dbReference type="AlphaFoldDB" id="A0A0G0DXF0"/>
<dbReference type="PANTHER" id="PTHR43343:SF3">
    <property type="entry name" value="PROTEASE DO-LIKE 8, CHLOROPLASTIC"/>
    <property type="match status" value="1"/>
</dbReference>
<dbReference type="InterPro" id="IPR009003">
    <property type="entry name" value="Peptidase_S1_PA"/>
</dbReference>
<dbReference type="Gene3D" id="2.40.10.10">
    <property type="entry name" value="Trypsin-like serine proteases"/>
    <property type="match status" value="2"/>
</dbReference>
<organism evidence="6 7">
    <name type="scientific">Candidatus Nomurabacteria bacterium GW2011_GWA1_36_15</name>
    <dbReference type="NCBI Taxonomy" id="1618728"/>
    <lineage>
        <taxon>Bacteria</taxon>
        <taxon>Candidatus Nomuraibacteriota</taxon>
    </lineage>
</organism>
<comment type="similarity">
    <text evidence="1">Belongs to the peptidase S1C family.</text>
</comment>
<feature type="chain" id="PRO_5002531708" description="Peptidase S1 and S6 chymotrypsin/Hap" evidence="5">
    <location>
        <begin position="22"/>
        <end position="322"/>
    </location>
</feature>
<evidence type="ECO:0000256" key="5">
    <source>
        <dbReference type="SAM" id="SignalP"/>
    </source>
</evidence>
<evidence type="ECO:0000313" key="6">
    <source>
        <dbReference type="EMBL" id="KKP97883.1"/>
    </source>
</evidence>
<protein>
    <recommendedName>
        <fullName evidence="8">Peptidase S1 and S6 chymotrypsin/Hap</fullName>
    </recommendedName>
</protein>
<evidence type="ECO:0000256" key="2">
    <source>
        <dbReference type="ARBA" id="ARBA00022670"/>
    </source>
</evidence>
<dbReference type="PANTHER" id="PTHR43343">
    <property type="entry name" value="PEPTIDASE S12"/>
    <property type="match status" value="1"/>
</dbReference>
<name>A0A0G0DXF0_9BACT</name>
<proteinExistence type="inferred from homology"/>
<evidence type="ECO:0000256" key="4">
    <source>
        <dbReference type="SAM" id="MobiDB-lite"/>
    </source>
</evidence>
<dbReference type="Pfam" id="PF13365">
    <property type="entry name" value="Trypsin_2"/>
    <property type="match status" value="1"/>
</dbReference>
<feature type="compositionally biased region" description="Low complexity" evidence="4">
    <location>
        <begin position="65"/>
        <end position="76"/>
    </location>
</feature>
<sequence length="322" mass="35730">MKKYLTILFLIAFTVPSVALASWWNPFTWKIFQRKEVPQVQVEIEKTPEEKINELQKQLDDLKKQQPASTSTTTTQVEKETKKTVPVTDNPAVVKTQSDINTYLTGVAAIHCGIDDNSWNIWSGSGSLWKIDKTFYVLTNKHVIGNQVSCYIDIGQRGDEKIGGIYKLDTQNVLSWNTKTDIAVLKIMYPKSGWGDLYFATTQDLNYSISTMKLCATTMPVGSSVMIIGYPAFAVSSPIQKTGFRTVTDGIISAHDTNTTVDGLPYADYYVSAKMDGGNSGGIALSKDKDGLCLLGIPTWLSFGDYETQGMVQNIHNVMFIE</sequence>
<keyword evidence="5" id="KW-0732">Signal</keyword>
<dbReference type="InterPro" id="IPR051201">
    <property type="entry name" value="Chloro_Bact_Ser_Proteases"/>
</dbReference>
<evidence type="ECO:0000313" key="7">
    <source>
        <dbReference type="Proteomes" id="UP000034606"/>
    </source>
</evidence>
<dbReference type="GO" id="GO:0006508">
    <property type="term" value="P:proteolysis"/>
    <property type="evidence" value="ECO:0007669"/>
    <property type="project" value="UniProtKB-KW"/>
</dbReference>
<evidence type="ECO:0008006" key="8">
    <source>
        <dbReference type="Google" id="ProtNLM"/>
    </source>
</evidence>